<dbReference type="InterPro" id="IPR043130">
    <property type="entry name" value="CDP-OH_PTrfase_TM_dom"/>
</dbReference>
<organism evidence="4 5">
    <name type="scientific">Pyrolobus fumarii (strain DSM 11204 / 1A)</name>
    <dbReference type="NCBI Taxonomy" id="694429"/>
    <lineage>
        <taxon>Archaea</taxon>
        <taxon>Thermoproteota</taxon>
        <taxon>Thermoprotei</taxon>
        <taxon>Desulfurococcales</taxon>
        <taxon>Pyrodictiaceae</taxon>
        <taxon>Pyrolobus</taxon>
    </lineage>
</organism>
<dbReference type="AlphaFoldDB" id="G0EE03"/>
<comment type="similarity">
    <text evidence="2">Belongs to the CDP-alcohol phosphatidyltransferase class-I family.</text>
</comment>
<evidence type="ECO:0000256" key="1">
    <source>
        <dbReference type="ARBA" id="ARBA00022679"/>
    </source>
</evidence>
<dbReference type="Gene3D" id="1.20.120.1760">
    <property type="match status" value="1"/>
</dbReference>
<dbReference type="Pfam" id="PF01066">
    <property type="entry name" value="CDP-OH_P_transf"/>
    <property type="match status" value="1"/>
</dbReference>
<dbReference type="PROSITE" id="PS00379">
    <property type="entry name" value="CDP_ALCOHOL_P_TRANSF"/>
    <property type="match status" value="1"/>
</dbReference>
<dbReference type="InterPro" id="IPR048254">
    <property type="entry name" value="CDP_ALCOHOL_P_TRANSF_CS"/>
</dbReference>
<reference evidence="4 5" key="1">
    <citation type="journal article" date="2011" name="Stand. Genomic Sci.">
        <title>Complete genome sequence of the hyperthermophilic chemolithoautotroph Pyrolobus fumarii type strain (1A).</title>
        <authorList>
            <person name="Anderson I."/>
            <person name="Goker M."/>
            <person name="Nolan M."/>
            <person name="Lucas S."/>
            <person name="Hammon N."/>
            <person name="Deshpande S."/>
            <person name="Cheng J.F."/>
            <person name="Tapia R."/>
            <person name="Han C."/>
            <person name="Goodwin L."/>
            <person name="Pitluck S."/>
            <person name="Huntemann M."/>
            <person name="Liolios K."/>
            <person name="Ivanova N."/>
            <person name="Pagani I."/>
            <person name="Mavromatis K."/>
            <person name="Ovchinikova G."/>
            <person name="Pati A."/>
            <person name="Chen A."/>
            <person name="Palaniappan K."/>
            <person name="Land M."/>
            <person name="Hauser L."/>
            <person name="Brambilla E.M."/>
            <person name="Huber H."/>
            <person name="Yasawong M."/>
            <person name="Rohde M."/>
            <person name="Spring S."/>
            <person name="Abt B."/>
            <person name="Sikorski J."/>
            <person name="Wirth R."/>
            <person name="Detter J.C."/>
            <person name="Woyke T."/>
            <person name="Bristow J."/>
            <person name="Eisen J.A."/>
            <person name="Markowitz V."/>
            <person name="Hugenholtz P."/>
            <person name="Kyrpides N.C."/>
            <person name="Klenk H.P."/>
            <person name="Lapidus A."/>
        </authorList>
    </citation>
    <scope>NUCLEOTIDE SEQUENCE [LARGE SCALE GENOMIC DNA]</scope>
    <source>
        <strain evidence="5">DSM 11204 / 1A</strain>
    </source>
</reference>
<name>G0EE03_PYRF1</name>
<feature type="transmembrane region" description="Helical" evidence="3">
    <location>
        <begin position="102"/>
        <end position="123"/>
    </location>
</feature>
<feature type="transmembrane region" description="Helical" evidence="3">
    <location>
        <begin position="30"/>
        <end position="57"/>
    </location>
</feature>
<dbReference type="eggNOG" id="arCOG00670">
    <property type="taxonomic scope" value="Archaea"/>
</dbReference>
<keyword evidence="1 2" id="KW-0808">Transferase</keyword>
<keyword evidence="3" id="KW-1133">Transmembrane helix</keyword>
<sequence>MSQAAKVAKPTDGPVSRLINRRVSWRVTRILVKLGVSNPNAVTIATGVFGVLAALPYLAVDPVMAAIAGLLVQLASILDGVDGEIARLLNRKSRFGAYLDAVTDRIVDIVSFGLATYAVVEALGIPRGVATLLATLIVSGDIMVSYVHARGEASIGTSIQLLGKIRPWASRDVRLFLLAVGSVAVPPMGWHALLAVLIFTSIASYAYVVAKTVELWLLWRRGEIG</sequence>
<feature type="transmembrane region" description="Helical" evidence="3">
    <location>
        <begin position="191"/>
        <end position="210"/>
    </location>
</feature>
<dbReference type="EMBL" id="CP002838">
    <property type="protein sequence ID" value="AEM37919.1"/>
    <property type="molecule type" value="Genomic_DNA"/>
</dbReference>
<accession>G0EE03</accession>
<keyword evidence="3" id="KW-0472">Membrane</keyword>
<evidence type="ECO:0000313" key="4">
    <source>
        <dbReference type="EMBL" id="AEM37919.1"/>
    </source>
</evidence>
<dbReference type="GeneID" id="11139672"/>
<dbReference type="Proteomes" id="UP000001037">
    <property type="component" value="Chromosome"/>
</dbReference>
<evidence type="ECO:0000256" key="2">
    <source>
        <dbReference type="RuleBase" id="RU003750"/>
    </source>
</evidence>
<evidence type="ECO:0000313" key="5">
    <source>
        <dbReference type="Proteomes" id="UP000001037"/>
    </source>
</evidence>
<dbReference type="InParanoid" id="G0EE03"/>
<dbReference type="GO" id="GO:0016020">
    <property type="term" value="C:membrane"/>
    <property type="evidence" value="ECO:0007669"/>
    <property type="project" value="InterPro"/>
</dbReference>
<dbReference type="RefSeq" id="WP_014025596.1">
    <property type="nucleotide sequence ID" value="NC_015931.1"/>
</dbReference>
<proteinExistence type="inferred from homology"/>
<evidence type="ECO:0000256" key="3">
    <source>
        <dbReference type="SAM" id="Phobius"/>
    </source>
</evidence>
<dbReference type="GO" id="GO:0008654">
    <property type="term" value="P:phospholipid biosynthetic process"/>
    <property type="evidence" value="ECO:0007669"/>
    <property type="project" value="InterPro"/>
</dbReference>
<dbReference type="KEGG" id="pfm:Pyrfu_0047"/>
<dbReference type="InterPro" id="IPR000462">
    <property type="entry name" value="CDP-OH_P_trans"/>
</dbReference>
<dbReference type="OrthoDB" id="9904at2157"/>
<keyword evidence="3" id="KW-0812">Transmembrane</keyword>
<keyword evidence="5" id="KW-1185">Reference proteome</keyword>
<dbReference type="STRING" id="694429.Pyrfu_0047"/>
<gene>
    <name evidence="4" type="ordered locus">Pyrfu_0047</name>
</gene>
<dbReference type="GO" id="GO:0016780">
    <property type="term" value="F:phosphotransferase activity, for other substituted phosphate groups"/>
    <property type="evidence" value="ECO:0007669"/>
    <property type="project" value="InterPro"/>
</dbReference>
<protein>
    <submittedName>
        <fullName evidence="4">CDP-alcohol phosphatidyltransferase</fullName>
    </submittedName>
</protein>
<dbReference type="HOGENOM" id="CLU_080384_1_1_2"/>
<feature type="transmembrane region" description="Helical" evidence="3">
    <location>
        <begin position="63"/>
        <end position="81"/>
    </location>
</feature>